<feature type="region of interest" description="Disordered" evidence="2">
    <location>
        <begin position="1"/>
        <end position="22"/>
    </location>
</feature>
<feature type="region of interest" description="Disordered" evidence="2">
    <location>
        <begin position="451"/>
        <end position="472"/>
    </location>
</feature>
<keyword evidence="4" id="KW-1185">Reference proteome</keyword>
<dbReference type="PANTHER" id="PTHR24111">
    <property type="entry name" value="LEUCINE-RICH REPEAT-CONTAINING PROTEIN 34"/>
    <property type="match status" value="1"/>
</dbReference>
<sequence length="563" mass="59359">MRAASPEHPTLPAAAELPQPGNRPIPAIWNARESDGMMKYLSSCAPLQPPDLAIPVDAPTSAAKFATLFRRCCDRLMIAPHPHVLTSAQTFHEVILAPVEPEAEAAASPAKPKPPGAKPAQAVAQKKDDPPPPPPPAPVVAPPPEGEAVSGPGAVSVNTLTFTHTRIDDGTARALSWLLPAYPFVEAITLHLCDFTGDAWGDLCEALSRSSVRRLDVMGSPLARAHVETLAMAIKRHHPPTGVWQASTALQSVSLRACGLADEAVRPLMQALASDPPLQGLSLWGNPVTPQTAEELLRALRLNTHLTHLSLAHTELGDAGLIRVAQGLSLVPLTPDEVRPGVPSNCLPRPKPPLATRHHLTPPDHPPGHAARGPQVEERKAAEERYAAQVKEAEAAKRKKKPAAPAAPTPKPGAPSGRNSAQGVLPVAPLAPVKKAPRSAFPLFFPSPPSAAPAAPALDASGKPTASSKGEDPEVWMWVGNRSIRSLSIQRNAIGPEAARELIRALEVNETLERVAGGGVDLAPGMWASIEQALQKKAALVQQRKEAEAAAAAEGATTERKKR</sequence>
<organism evidence="3 4">
    <name type="scientific">Paratrimastix pyriformis</name>
    <dbReference type="NCBI Taxonomy" id="342808"/>
    <lineage>
        <taxon>Eukaryota</taxon>
        <taxon>Metamonada</taxon>
        <taxon>Preaxostyla</taxon>
        <taxon>Paratrimastigidae</taxon>
        <taxon>Paratrimastix</taxon>
    </lineage>
</organism>
<dbReference type="EMBL" id="JAPMOS010000063">
    <property type="protein sequence ID" value="KAJ4456697.1"/>
    <property type="molecule type" value="Genomic_DNA"/>
</dbReference>
<dbReference type="Gene3D" id="3.80.10.10">
    <property type="entry name" value="Ribonuclease Inhibitor"/>
    <property type="match status" value="2"/>
</dbReference>
<feature type="region of interest" description="Disordered" evidence="2">
    <location>
        <begin position="543"/>
        <end position="563"/>
    </location>
</feature>
<dbReference type="Pfam" id="PF13516">
    <property type="entry name" value="LRR_6"/>
    <property type="match status" value="2"/>
</dbReference>
<dbReference type="InterPro" id="IPR001611">
    <property type="entry name" value="Leu-rich_rpt"/>
</dbReference>
<protein>
    <submittedName>
        <fullName evidence="3">Uncharacterized protein</fullName>
    </submittedName>
</protein>
<proteinExistence type="predicted"/>
<dbReference type="InterPro" id="IPR032675">
    <property type="entry name" value="LRR_dom_sf"/>
</dbReference>
<feature type="region of interest" description="Disordered" evidence="2">
    <location>
        <begin position="102"/>
        <end position="150"/>
    </location>
</feature>
<dbReference type="PANTHER" id="PTHR24111:SF0">
    <property type="entry name" value="LEUCINE-RICH REPEAT-CONTAINING PROTEIN"/>
    <property type="match status" value="1"/>
</dbReference>
<name>A0ABQ8UE95_9EUKA</name>
<feature type="compositionally biased region" description="Pro residues" evidence="2">
    <location>
        <begin position="131"/>
        <end position="145"/>
    </location>
</feature>
<feature type="compositionally biased region" description="Basic and acidic residues" evidence="2">
    <location>
        <begin position="375"/>
        <end position="396"/>
    </location>
</feature>
<evidence type="ECO:0000313" key="3">
    <source>
        <dbReference type="EMBL" id="KAJ4456697.1"/>
    </source>
</evidence>
<evidence type="ECO:0000256" key="2">
    <source>
        <dbReference type="SAM" id="MobiDB-lite"/>
    </source>
</evidence>
<keyword evidence="1" id="KW-0677">Repeat</keyword>
<gene>
    <name evidence="3" type="ORF">PAPYR_8002</name>
</gene>
<evidence type="ECO:0000256" key="1">
    <source>
        <dbReference type="ARBA" id="ARBA00022737"/>
    </source>
</evidence>
<dbReference type="Proteomes" id="UP001141327">
    <property type="component" value="Unassembled WGS sequence"/>
</dbReference>
<dbReference type="InterPro" id="IPR052201">
    <property type="entry name" value="LRR-containing_regulator"/>
</dbReference>
<accession>A0ABQ8UE95</accession>
<dbReference type="SUPFAM" id="SSF52047">
    <property type="entry name" value="RNI-like"/>
    <property type="match status" value="1"/>
</dbReference>
<feature type="region of interest" description="Disordered" evidence="2">
    <location>
        <begin position="334"/>
        <end position="423"/>
    </location>
</feature>
<evidence type="ECO:0000313" key="4">
    <source>
        <dbReference type="Proteomes" id="UP001141327"/>
    </source>
</evidence>
<dbReference type="SMART" id="SM00368">
    <property type="entry name" value="LRR_RI"/>
    <property type="match status" value="4"/>
</dbReference>
<reference evidence="3" key="1">
    <citation type="journal article" date="2022" name="bioRxiv">
        <title>Genomics of Preaxostyla Flagellates Illuminates Evolutionary Transitions and the Path Towards Mitochondrial Loss.</title>
        <authorList>
            <person name="Novak L.V.F."/>
            <person name="Treitli S.C."/>
            <person name="Pyrih J."/>
            <person name="Halakuc P."/>
            <person name="Pipaliya S.V."/>
            <person name="Vacek V."/>
            <person name="Brzon O."/>
            <person name="Soukal P."/>
            <person name="Eme L."/>
            <person name="Dacks J.B."/>
            <person name="Karnkowska A."/>
            <person name="Elias M."/>
            <person name="Hampl V."/>
        </authorList>
    </citation>
    <scope>NUCLEOTIDE SEQUENCE</scope>
    <source>
        <strain evidence="3">RCP-MX</strain>
    </source>
</reference>
<comment type="caution">
    <text evidence="3">The sequence shown here is derived from an EMBL/GenBank/DDBJ whole genome shotgun (WGS) entry which is preliminary data.</text>
</comment>